<dbReference type="InterPro" id="IPR001633">
    <property type="entry name" value="EAL_dom"/>
</dbReference>
<dbReference type="Gene3D" id="3.30.450.20">
    <property type="entry name" value="PAS domain"/>
    <property type="match status" value="1"/>
</dbReference>
<sequence>MTTRDYQHLLNQIRETLHEVTAGYQSLFMDNPNPVITIDADGVIKAVNRAVTRQLGYAESDCIGERAMDLLQFKDRTVAILCFKKALKGTIQSFRTDLVHKNTRKIPFLMSLIPIEAQGRITGVHVVGTNQSAQLEAEQTIERLSYHDALTGLPNRALFERTLNHQIKQTKQQGKQLAVIFVDINRFKLINDTVGHAVGDQILKIVAGRLKNQLYRTHILARFEGDKFSIIIPQIMSRRSVSRFAERVCRAFDEPIVYKEFDYFLSVSLGVSMYPSDGTSQETLMKNADIALYSAKVQRDKEYLYYSKEMNEKFNERLEFESYLRKALAKEEFELYYQPQVSLDSEQVVGCEALIRWRHPKLGVVLPAQFIPQAEEIGLIEDIGLWVLRRACRQIIEWQNKGIEPFPVSVNVSVRQFLNRDFVEQVRQIITEEAIDPKYIHLEITESTTLHDIQYSIGLVDELKSIGVSVSLDDFGTGYSALSYLKDFPIDILKIDRSFIRNLKADSQDRAIVKAIIMMSQGLSLTTIAEGVETKEQRQLLKHYGCHVAQGFYYSQPLPSHEFEAYIKQSANPA</sequence>
<dbReference type="Pfam" id="PF00563">
    <property type="entry name" value="EAL"/>
    <property type="match status" value="1"/>
</dbReference>
<dbReference type="InterPro" id="IPR000014">
    <property type="entry name" value="PAS"/>
</dbReference>
<dbReference type="InterPro" id="IPR035919">
    <property type="entry name" value="EAL_sf"/>
</dbReference>
<dbReference type="PROSITE" id="PS50112">
    <property type="entry name" value="PAS"/>
    <property type="match status" value="1"/>
</dbReference>
<gene>
    <name evidence="4" type="ORF">ACFO4N_13080</name>
</gene>
<evidence type="ECO:0000259" key="3">
    <source>
        <dbReference type="PROSITE" id="PS50887"/>
    </source>
</evidence>
<dbReference type="SUPFAM" id="SSF141868">
    <property type="entry name" value="EAL domain-like"/>
    <property type="match status" value="1"/>
</dbReference>
<dbReference type="PROSITE" id="PS50887">
    <property type="entry name" value="GGDEF"/>
    <property type="match status" value="1"/>
</dbReference>
<dbReference type="CDD" id="cd00130">
    <property type="entry name" value="PAS"/>
    <property type="match status" value="1"/>
</dbReference>
<dbReference type="Proteomes" id="UP001596022">
    <property type="component" value="Unassembled WGS sequence"/>
</dbReference>
<dbReference type="PROSITE" id="PS50883">
    <property type="entry name" value="EAL"/>
    <property type="match status" value="1"/>
</dbReference>
<dbReference type="SMART" id="SM00091">
    <property type="entry name" value="PAS"/>
    <property type="match status" value="1"/>
</dbReference>
<feature type="domain" description="PAS" evidence="1">
    <location>
        <begin position="20"/>
        <end position="90"/>
    </location>
</feature>
<organism evidence="4 5">
    <name type="scientific">Camelliibacillus cellulosilyticus</name>
    <dbReference type="NCBI Taxonomy" id="2174486"/>
    <lineage>
        <taxon>Bacteria</taxon>
        <taxon>Bacillati</taxon>
        <taxon>Bacillota</taxon>
        <taxon>Bacilli</taxon>
        <taxon>Bacillales</taxon>
        <taxon>Sporolactobacillaceae</taxon>
        <taxon>Camelliibacillus</taxon>
    </lineage>
</organism>
<dbReference type="Gene3D" id="3.20.20.450">
    <property type="entry name" value="EAL domain"/>
    <property type="match status" value="1"/>
</dbReference>
<keyword evidence="5" id="KW-1185">Reference proteome</keyword>
<evidence type="ECO:0000313" key="5">
    <source>
        <dbReference type="Proteomes" id="UP001596022"/>
    </source>
</evidence>
<name>A0ABV9GN42_9BACL</name>
<dbReference type="SMART" id="SM00267">
    <property type="entry name" value="GGDEF"/>
    <property type="match status" value="1"/>
</dbReference>
<dbReference type="InterPro" id="IPR043128">
    <property type="entry name" value="Rev_trsase/Diguanyl_cyclase"/>
</dbReference>
<comment type="caution">
    <text evidence="4">The sequence shown here is derived from an EMBL/GenBank/DDBJ whole genome shotgun (WGS) entry which is preliminary data.</text>
</comment>
<dbReference type="NCBIfam" id="TIGR00229">
    <property type="entry name" value="sensory_box"/>
    <property type="match status" value="1"/>
</dbReference>
<dbReference type="NCBIfam" id="TIGR00254">
    <property type="entry name" value="GGDEF"/>
    <property type="match status" value="1"/>
</dbReference>
<reference evidence="5" key="1">
    <citation type="journal article" date="2019" name="Int. J. Syst. Evol. Microbiol.">
        <title>The Global Catalogue of Microorganisms (GCM) 10K type strain sequencing project: providing services to taxonomists for standard genome sequencing and annotation.</title>
        <authorList>
            <consortium name="The Broad Institute Genomics Platform"/>
            <consortium name="The Broad Institute Genome Sequencing Center for Infectious Disease"/>
            <person name="Wu L."/>
            <person name="Ma J."/>
        </authorList>
    </citation>
    <scope>NUCLEOTIDE SEQUENCE [LARGE SCALE GENOMIC DNA]</scope>
    <source>
        <strain evidence="5">CGMCC 1.16306</strain>
    </source>
</reference>
<dbReference type="SMART" id="SM00052">
    <property type="entry name" value="EAL"/>
    <property type="match status" value="1"/>
</dbReference>
<dbReference type="PANTHER" id="PTHR44757">
    <property type="entry name" value="DIGUANYLATE CYCLASE DGCP"/>
    <property type="match status" value="1"/>
</dbReference>
<dbReference type="InterPro" id="IPR029787">
    <property type="entry name" value="Nucleotide_cyclase"/>
</dbReference>
<dbReference type="CDD" id="cd01949">
    <property type="entry name" value="GGDEF"/>
    <property type="match status" value="1"/>
</dbReference>
<dbReference type="CDD" id="cd01948">
    <property type="entry name" value="EAL"/>
    <property type="match status" value="1"/>
</dbReference>
<evidence type="ECO:0000313" key="4">
    <source>
        <dbReference type="EMBL" id="MFC4619649.1"/>
    </source>
</evidence>
<dbReference type="PANTHER" id="PTHR44757:SF2">
    <property type="entry name" value="BIOFILM ARCHITECTURE MAINTENANCE PROTEIN MBAA"/>
    <property type="match status" value="1"/>
</dbReference>
<evidence type="ECO:0000259" key="1">
    <source>
        <dbReference type="PROSITE" id="PS50112"/>
    </source>
</evidence>
<dbReference type="InterPro" id="IPR000160">
    <property type="entry name" value="GGDEF_dom"/>
</dbReference>
<dbReference type="RefSeq" id="WP_376846740.1">
    <property type="nucleotide sequence ID" value="NZ_JBHSFW010000010.1"/>
</dbReference>
<dbReference type="Pfam" id="PF00990">
    <property type="entry name" value="GGDEF"/>
    <property type="match status" value="1"/>
</dbReference>
<dbReference type="EMBL" id="JBHSFW010000010">
    <property type="protein sequence ID" value="MFC4619649.1"/>
    <property type="molecule type" value="Genomic_DNA"/>
</dbReference>
<feature type="domain" description="EAL" evidence="2">
    <location>
        <begin position="317"/>
        <end position="571"/>
    </location>
</feature>
<dbReference type="InterPro" id="IPR052155">
    <property type="entry name" value="Biofilm_reg_signaling"/>
</dbReference>
<feature type="domain" description="GGDEF" evidence="3">
    <location>
        <begin position="175"/>
        <end position="308"/>
    </location>
</feature>
<proteinExistence type="predicted"/>
<evidence type="ECO:0000259" key="2">
    <source>
        <dbReference type="PROSITE" id="PS50883"/>
    </source>
</evidence>
<dbReference type="InterPro" id="IPR035965">
    <property type="entry name" value="PAS-like_dom_sf"/>
</dbReference>
<accession>A0ABV9GN42</accession>
<protein>
    <submittedName>
        <fullName evidence="4">EAL domain-containing protein</fullName>
    </submittedName>
</protein>
<dbReference type="SUPFAM" id="SSF55073">
    <property type="entry name" value="Nucleotide cyclase"/>
    <property type="match status" value="1"/>
</dbReference>
<dbReference type="SUPFAM" id="SSF55785">
    <property type="entry name" value="PYP-like sensor domain (PAS domain)"/>
    <property type="match status" value="1"/>
</dbReference>
<dbReference type="Gene3D" id="3.30.70.270">
    <property type="match status" value="1"/>
</dbReference>
<dbReference type="Pfam" id="PF13426">
    <property type="entry name" value="PAS_9"/>
    <property type="match status" value="1"/>
</dbReference>